<dbReference type="PANTHER" id="PTHR48104:SF7">
    <property type="entry name" value="METACASPASE-9"/>
    <property type="match status" value="1"/>
</dbReference>
<dbReference type="InterPro" id="IPR050452">
    <property type="entry name" value="Metacaspase"/>
</dbReference>
<dbReference type="GO" id="GO:0006508">
    <property type="term" value="P:proteolysis"/>
    <property type="evidence" value="ECO:0007669"/>
    <property type="project" value="InterPro"/>
</dbReference>
<dbReference type="Pfam" id="PF00656">
    <property type="entry name" value="Peptidase_C14"/>
    <property type="match status" value="1"/>
</dbReference>
<feature type="domain" description="Peptidase C14 caspase" evidence="2">
    <location>
        <begin position="8"/>
        <end position="125"/>
    </location>
</feature>
<protein>
    <recommendedName>
        <fullName evidence="2">Peptidase C14 caspase domain-containing protein</fullName>
    </recommendedName>
</protein>
<reference evidence="3" key="2">
    <citation type="journal article" date="2015" name="Data Brief">
        <title>Shoot transcriptome of the giant reed, Arundo donax.</title>
        <authorList>
            <person name="Barrero R.A."/>
            <person name="Guerrero F.D."/>
            <person name="Moolhuijzen P."/>
            <person name="Goolsby J.A."/>
            <person name="Tidwell J."/>
            <person name="Bellgard S.E."/>
            <person name="Bellgard M.I."/>
        </authorList>
    </citation>
    <scope>NUCLEOTIDE SEQUENCE</scope>
    <source>
        <tissue evidence="3">Shoot tissue taken approximately 20 cm above the soil surface</tissue>
    </source>
</reference>
<name>A0A0A9DQK6_ARUDO</name>
<comment type="similarity">
    <text evidence="1">Belongs to the peptidase C14B family.</text>
</comment>
<dbReference type="AlphaFoldDB" id="A0A0A9DQK6"/>
<reference evidence="3" key="1">
    <citation type="submission" date="2014-09" db="EMBL/GenBank/DDBJ databases">
        <authorList>
            <person name="Magalhaes I.L.F."/>
            <person name="Oliveira U."/>
            <person name="Santos F.R."/>
            <person name="Vidigal T.H.D.A."/>
            <person name="Brescovit A.D."/>
            <person name="Santos A.J."/>
        </authorList>
    </citation>
    <scope>NUCLEOTIDE SEQUENCE</scope>
    <source>
        <tissue evidence="3">Shoot tissue taken approximately 20 cm above the soil surface</tissue>
    </source>
</reference>
<dbReference type="PANTHER" id="PTHR48104">
    <property type="entry name" value="METACASPASE-4"/>
    <property type="match status" value="1"/>
</dbReference>
<evidence type="ECO:0000313" key="3">
    <source>
        <dbReference type="EMBL" id="JAD88973.1"/>
    </source>
</evidence>
<dbReference type="InterPro" id="IPR011600">
    <property type="entry name" value="Pept_C14_caspase"/>
</dbReference>
<organism evidence="3">
    <name type="scientific">Arundo donax</name>
    <name type="common">Giant reed</name>
    <name type="synonym">Donax arundinaceus</name>
    <dbReference type="NCBI Taxonomy" id="35708"/>
    <lineage>
        <taxon>Eukaryota</taxon>
        <taxon>Viridiplantae</taxon>
        <taxon>Streptophyta</taxon>
        <taxon>Embryophyta</taxon>
        <taxon>Tracheophyta</taxon>
        <taxon>Spermatophyta</taxon>
        <taxon>Magnoliopsida</taxon>
        <taxon>Liliopsida</taxon>
        <taxon>Poales</taxon>
        <taxon>Poaceae</taxon>
        <taxon>PACMAD clade</taxon>
        <taxon>Arundinoideae</taxon>
        <taxon>Arundineae</taxon>
        <taxon>Arundo</taxon>
    </lineage>
</organism>
<dbReference type="GO" id="GO:0004197">
    <property type="term" value="F:cysteine-type endopeptidase activity"/>
    <property type="evidence" value="ECO:0007669"/>
    <property type="project" value="InterPro"/>
</dbReference>
<evidence type="ECO:0000256" key="1">
    <source>
        <dbReference type="ARBA" id="ARBA00009005"/>
    </source>
</evidence>
<sequence>METKKKMLATLVGCNYAGTRYELRGCINDVLAMRDVLVARFSFAPADITVLTDDRGAAVLPTGANIKRALAEMVARAASGDGLFFHYSGHGTLIPPVKPHHHGHGRDARERDEAIVPCDFNLITGNVHRNG</sequence>
<accession>A0A0A9DQK6</accession>
<dbReference type="GO" id="GO:0005737">
    <property type="term" value="C:cytoplasm"/>
    <property type="evidence" value="ECO:0007669"/>
    <property type="project" value="TreeGrafter"/>
</dbReference>
<dbReference type="EMBL" id="GBRH01208922">
    <property type="protein sequence ID" value="JAD88973.1"/>
    <property type="molecule type" value="Transcribed_RNA"/>
</dbReference>
<dbReference type="Gene3D" id="3.40.50.12660">
    <property type="match status" value="1"/>
</dbReference>
<proteinExistence type="inferred from homology"/>
<evidence type="ECO:0000259" key="2">
    <source>
        <dbReference type="Pfam" id="PF00656"/>
    </source>
</evidence>